<evidence type="ECO:0000313" key="4">
    <source>
        <dbReference type="EMBL" id="GHB57159.1"/>
    </source>
</evidence>
<dbReference type="InterPro" id="IPR010827">
    <property type="entry name" value="BamA/TamA_POTRA"/>
</dbReference>
<dbReference type="Gene3D" id="2.40.160.50">
    <property type="entry name" value="membrane protein fhac: a member of the omp85/tpsb transporter family"/>
    <property type="match status" value="1"/>
</dbReference>
<dbReference type="GO" id="GO:0019867">
    <property type="term" value="C:outer membrane"/>
    <property type="evidence" value="ECO:0007669"/>
    <property type="project" value="InterPro"/>
</dbReference>
<name>A0A8J3D490_9BACT</name>
<feature type="domain" description="POTRA" evidence="3">
    <location>
        <begin position="38"/>
        <end position="116"/>
    </location>
</feature>
<dbReference type="RefSeq" id="WP_189563067.1">
    <property type="nucleotide sequence ID" value="NZ_BMXF01000001.1"/>
</dbReference>
<gene>
    <name evidence="4" type="ORF">GCM10007390_08220</name>
</gene>
<sequence length="477" mass="55381">MLQQIRLFILILLGIAGLASRTLARTSGPDIPDSLRTVVIGSVSIEGNYRTRTPIIMREMAVQPGDTLPRNILEGSLEIDRRKIVNTNLFITVEMLHFPDPQDSSFVNIQVVVKERLYMVVLPVFSLADRNFNEWWYDRKRDLKRTTYGLFMNYNNITGRADQLRLSAEFGFVPSYGISYSNPYIDKAKKTGIAIGMSYATNKSLPFRTWNDKLDYFNSEQLNRERFYTFLKLSRRNKFYGFHVLDARWVSVQLSDTFAKLNPNYLLDSRTSQRYFQLAYSYSYDRRDNVQYPLRGFRYGISAAKLGILPGDDVNQASLFGWYNRYYALGKRWFFNSGLTARTSAPVRQPYAQTVGLGYKANLVRGYELYVIDGQHFVLWDNELKYRLFSFEKTFPWIPIRQFNTIPVTAYVKTFADLGYVRNYYPELSNTKLGNRLLPGAGLGVDVVTFYNMVIRANYTVNGEREGRFFFQIGRSL</sequence>
<keyword evidence="5" id="KW-1185">Reference proteome</keyword>
<dbReference type="InterPro" id="IPR000184">
    <property type="entry name" value="Bac_surfAg_D15"/>
</dbReference>
<dbReference type="InterPro" id="IPR034746">
    <property type="entry name" value="POTRA"/>
</dbReference>
<evidence type="ECO:0000259" key="3">
    <source>
        <dbReference type="PROSITE" id="PS51779"/>
    </source>
</evidence>
<organism evidence="4 5">
    <name type="scientific">Persicitalea jodogahamensis</name>
    <dbReference type="NCBI Taxonomy" id="402147"/>
    <lineage>
        <taxon>Bacteria</taxon>
        <taxon>Pseudomonadati</taxon>
        <taxon>Bacteroidota</taxon>
        <taxon>Cytophagia</taxon>
        <taxon>Cytophagales</taxon>
        <taxon>Spirosomataceae</taxon>
        <taxon>Persicitalea</taxon>
    </lineage>
</organism>
<keyword evidence="2" id="KW-0472">Membrane</keyword>
<dbReference type="Pfam" id="PF07244">
    <property type="entry name" value="POTRA"/>
    <property type="match status" value="1"/>
</dbReference>
<comment type="caution">
    <text evidence="4">The sequence shown here is derived from an EMBL/GenBank/DDBJ whole genome shotgun (WGS) entry which is preliminary data.</text>
</comment>
<evidence type="ECO:0000256" key="1">
    <source>
        <dbReference type="ARBA" id="ARBA00004370"/>
    </source>
</evidence>
<dbReference type="Pfam" id="PF01103">
    <property type="entry name" value="Omp85"/>
    <property type="match status" value="1"/>
</dbReference>
<accession>A0A8J3D490</accession>
<dbReference type="Gene3D" id="3.10.20.310">
    <property type="entry name" value="membrane protein fhac"/>
    <property type="match status" value="1"/>
</dbReference>
<dbReference type="EMBL" id="BMXF01000001">
    <property type="protein sequence ID" value="GHB57159.1"/>
    <property type="molecule type" value="Genomic_DNA"/>
</dbReference>
<dbReference type="AlphaFoldDB" id="A0A8J3D490"/>
<comment type="subcellular location">
    <subcellularLocation>
        <location evidence="1">Membrane</location>
    </subcellularLocation>
</comment>
<protein>
    <recommendedName>
        <fullName evidence="3">POTRA domain-containing protein</fullName>
    </recommendedName>
</protein>
<reference evidence="4 5" key="1">
    <citation type="journal article" date="2014" name="Int. J. Syst. Evol. Microbiol.">
        <title>Complete genome sequence of Corynebacterium casei LMG S-19264T (=DSM 44701T), isolated from a smear-ripened cheese.</title>
        <authorList>
            <consortium name="US DOE Joint Genome Institute (JGI-PGF)"/>
            <person name="Walter F."/>
            <person name="Albersmeier A."/>
            <person name="Kalinowski J."/>
            <person name="Ruckert C."/>
        </authorList>
    </citation>
    <scope>NUCLEOTIDE SEQUENCE [LARGE SCALE GENOMIC DNA]</scope>
    <source>
        <strain evidence="4 5">KCTC 12866</strain>
    </source>
</reference>
<dbReference type="PROSITE" id="PS51779">
    <property type="entry name" value="POTRA"/>
    <property type="match status" value="1"/>
</dbReference>
<evidence type="ECO:0000313" key="5">
    <source>
        <dbReference type="Proteomes" id="UP000598271"/>
    </source>
</evidence>
<dbReference type="Proteomes" id="UP000598271">
    <property type="component" value="Unassembled WGS sequence"/>
</dbReference>
<proteinExistence type="predicted"/>
<evidence type="ECO:0000256" key="2">
    <source>
        <dbReference type="ARBA" id="ARBA00023136"/>
    </source>
</evidence>